<dbReference type="InterPro" id="IPR016040">
    <property type="entry name" value="NAD(P)-bd_dom"/>
</dbReference>
<proteinExistence type="predicted"/>
<evidence type="ECO:0000259" key="1">
    <source>
        <dbReference type="Pfam" id="PF16363"/>
    </source>
</evidence>
<dbReference type="SUPFAM" id="SSF51735">
    <property type="entry name" value="NAD(P)-binding Rossmann-fold domains"/>
    <property type="match status" value="1"/>
</dbReference>
<feature type="domain" description="NAD(P)-binding" evidence="1">
    <location>
        <begin position="26"/>
        <end position="94"/>
    </location>
</feature>
<dbReference type="Gene3D" id="3.40.50.720">
    <property type="entry name" value="NAD(P)-binding Rossmann-like Domain"/>
    <property type="match status" value="1"/>
</dbReference>
<evidence type="ECO:0000313" key="2">
    <source>
        <dbReference type="EMBL" id="SVC65382.1"/>
    </source>
</evidence>
<feature type="non-terminal residue" evidence="2">
    <location>
        <position position="102"/>
    </location>
</feature>
<organism evidence="2">
    <name type="scientific">marine metagenome</name>
    <dbReference type="NCBI Taxonomy" id="408172"/>
    <lineage>
        <taxon>unclassified sequences</taxon>
        <taxon>metagenomes</taxon>
        <taxon>ecological metagenomes</taxon>
    </lineage>
</organism>
<dbReference type="Pfam" id="PF16363">
    <property type="entry name" value="GDP_Man_Dehyd"/>
    <property type="match status" value="1"/>
</dbReference>
<dbReference type="AlphaFoldDB" id="A0A382P0D5"/>
<dbReference type="InterPro" id="IPR036291">
    <property type="entry name" value="NAD(P)-bd_dom_sf"/>
</dbReference>
<accession>A0A382P0D5</accession>
<sequence length="102" mass="11428">MEKLGANVIGLSKDVPTTPSLFELSKISDNIRSIIDDIKNFDKVDEIVKNHKPEIVIHMAAQSLVRKSYQDPVDTFSTNIMGTVNLLEAVRISEDTRVFINV</sequence>
<gene>
    <name evidence="2" type="ORF">METZ01_LOCUS318236</name>
</gene>
<protein>
    <recommendedName>
        <fullName evidence="1">NAD(P)-binding domain-containing protein</fullName>
    </recommendedName>
</protein>
<name>A0A382P0D5_9ZZZZ</name>
<dbReference type="EMBL" id="UINC01103192">
    <property type="protein sequence ID" value="SVC65382.1"/>
    <property type="molecule type" value="Genomic_DNA"/>
</dbReference>
<dbReference type="PANTHER" id="PTHR43000">
    <property type="entry name" value="DTDP-D-GLUCOSE 4,6-DEHYDRATASE-RELATED"/>
    <property type="match status" value="1"/>
</dbReference>
<reference evidence="2" key="1">
    <citation type="submission" date="2018-05" db="EMBL/GenBank/DDBJ databases">
        <authorList>
            <person name="Lanie J.A."/>
            <person name="Ng W.-L."/>
            <person name="Kazmierczak K.M."/>
            <person name="Andrzejewski T.M."/>
            <person name="Davidsen T.M."/>
            <person name="Wayne K.J."/>
            <person name="Tettelin H."/>
            <person name="Glass J.I."/>
            <person name="Rusch D."/>
            <person name="Podicherti R."/>
            <person name="Tsui H.-C.T."/>
            <person name="Winkler M.E."/>
        </authorList>
    </citation>
    <scope>NUCLEOTIDE SEQUENCE</scope>
</reference>